<protein>
    <submittedName>
        <fullName evidence="1">Uncharacterized protein</fullName>
    </submittedName>
</protein>
<dbReference type="Proteomes" id="UP001283361">
    <property type="component" value="Unassembled WGS sequence"/>
</dbReference>
<proteinExistence type="predicted"/>
<organism evidence="1 2">
    <name type="scientific">Elysia crispata</name>
    <name type="common">lettuce slug</name>
    <dbReference type="NCBI Taxonomy" id="231223"/>
    <lineage>
        <taxon>Eukaryota</taxon>
        <taxon>Metazoa</taxon>
        <taxon>Spiralia</taxon>
        <taxon>Lophotrochozoa</taxon>
        <taxon>Mollusca</taxon>
        <taxon>Gastropoda</taxon>
        <taxon>Heterobranchia</taxon>
        <taxon>Euthyneura</taxon>
        <taxon>Panpulmonata</taxon>
        <taxon>Sacoglossa</taxon>
        <taxon>Placobranchoidea</taxon>
        <taxon>Plakobranchidae</taxon>
        <taxon>Elysia</taxon>
    </lineage>
</organism>
<dbReference type="AlphaFoldDB" id="A0AAE1AX43"/>
<evidence type="ECO:0000313" key="1">
    <source>
        <dbReference type="EMBL" id="KAK3795635.1"/>
    </source>
</evidence>
<evidence type="ECO:0000313" key="2">
    <source>
        <dbReference type="Proteomes" id="UP001283361"/>
    </source>
</evidence>
<dbReference type="EMBL" id="JAWDGP010001023">
    <property type="protein sequence ID" value="KAK3795635.1"/>
    <property type="molecule type" value="Genomic_DNA"/>
</dbReference>
<keyword evidence="2" id="KW-1185">Reference proteome</keyword>
<gene>
    <name evidence="1" type="ORF">RRG08_025686</name>
</gene>
<name>A0AAE1AX43_9GAST</name>
<accession>A0AAE1AX43</accession>
<sequence length="129" mass="14220">MACTLLGDVLYPLTCLLRDHSFVSQLEPIFSHAPSQAFKFGSYLWRCSVFCVDGCFIPGVPSSLGEGSSDSGHHRSRLLTTVRAPASYPPLNSCDSSTYHTQSSVPGLRLSERSLPPRHWPIFVCHLLL</sequence>
<comment type="caution">
    <text evidence="1">The sequence shown here is derived from an EMBL/GenBank/DDBJ whole genome shotgun (WGS) entry which is preliminary data.</text>
</comment>
<reference evidence="1" key="1">
    <citation type="journal article" date="2023" name="G3 (Bethesda)">
        <title>A reference genome for the long-term kleptoplast-retaining sea slug Elysia crispata morphotype clarki.</title>
        <authorList>
            <person name="Eastman K.E."/>
            <person name="Pendleton A.L."/>
            <person name="Shaikh M.A."/>
            <person name="Suttiyut T."/>
            <person name="Ogas R."/>
            <person name="Tomko P."/>
            <person name="Gavelis G."/>
            <person name="Widhalm J.R."/>
            <person name="Wisecaver J.H."/>
        </authorList>
    </citation>
    <scope>NUCLEOTIDE SEQUENCE</scope>
    <source>
        <strain evidence="1">ECLA1</strain>
    </source>
</reference>